<proteinExistence type="predicted"/>
<name>A0A081PGM0_9SPHI</name>
<dbReference type="AlphaFoldDB" id="A0A081PGM0"/>
<organism evidence="1 2">
    <name type="scientific">Pedobacter antarcticus 4BY</name>
    <dbReference type="NCBI Taxonomy" id="1358423"/>
    <lineage>
        <taxon>Bacteria</taxon>
        <taxon>Pseudomonadati</taxon>
        <taxon>Bacteroidota</taxon>
        <taxon>Sphingobacteriia</taxon>
        <taxon>Sphingobacteriales</taxon>
        <taxon>Sphingobacteriaceae</taxon>
        <taxon>Pedobacter</taxon>
    </lineage>
</organism>
<dbReference type="Proteomes" id="UP000028007">
    <property type="component" value="Unassembled WGS sequence"/>
</dbReference>
<accession>A0A081PGM0</accession>
<sequence>MEKILDGDQDQPYSTYIHKLLEFELITPTTLSTKMWPNLPEKTAYNKLYNKLNRKAKQRITDADIALAKSVCHELKLFL</sequence>
<gene>
    <name evidence="1" type="ORF">N180_20920</name>
</gene>
<protein>
    <submittedName>
        <fullName evidence="1">Uncharacterized protein</fullName>
    </submittedName>
</protein>
<reference evidence="1 2" key="1">
    <citation type="journal article" date="1992" name="Int. J. Syst. Bacteriol.">
        <title>Sphingobacterium antarcticus sp. nov. a Psychrotrophic Bacterium from the Soils of Schirmacher Oasis, Antarctica.</title>
        <authorList>
            <person name="Shivaji S."/>
            <person name="Ray M.K."/>
            <person name="Rao N.S."/>
            <person name="Saiserr L."/>
            <person name="Jagannadham M.V."/>
            <person name="Kumar G.S."/>
            <person name="Reddy G."/>
            <person name="Bhargava P.M."/>
        </authorList>
    </citation>
    <scope>NUCLEOTIDE SEQUENCE [LARGE SCALE GENOMIC DNA]</scope>
    <source>
        <strain evidence="1 2">4BY</strain>
    </source>
</reference>
<dbReference type="RefSeq" id="WP_037441103.1">
    <property type="nucleotide sequence ID" value="NZ_JNFF01000059.1"/>
</dbReference>
<dbReference type="EMBL" id="JNFF01000059">
    <property type="protein sequence ID" value="KEQ29843.1"/>
    <property type="molecule type" value="Genomic_DNA"/>
</dbReference>
<evidence type="ECO:0000313" key="2">
    <source>
        <dbReference type="Proteomes" id="UP000028007"/>
    </source>
</evidence>
<comment type="caution">
    <text evidence="1">The sequence shown here is derived from an EMBL/GenBank/DDBJ whole genome shotgun (WGS) entry which is preliminary data.</text>
</comment>
<evidence type="ECO:0000313" key="1">
    <source>
        <dbReference type="EMBL" id="KEQ29843.1"/>
    </source>
</evidence>
<keyword evidence="2" id="KW-1185">Reference proteome</keyword>